<evidence type="ECO:0000313" key="7">
    <source>
        <dbReference type="Proteomes" id="UP000186817"/>
    </source>
</evidence>
<dbReference type="PROSITE" id="PS50303">
    <property type="entry name" value="PUM_HD"/>
    <property type="match status" value="1"/>
</dbReference>
<dbReference type="Gene3D" id="1.25.10.10">
    <property type="entry name" value="Leucine-rich Repeat Variant"/>
    <property type="match status" value="1"/>
</dbReference>
<dbReference type="InterPro" id="IPR001313">
    <property type="entry name" value="Pumilio_RNA-bd_rpt"/>
</dbReference>
<dbReference type="Pfam" id="PF00806">
    <property type="entry name" value="PUF"/>
    <property type="match status" value="7"/>
</dbReference>
<dbReference type="GO" id="GO:0003729">
    <property type="term" value="F:mRNA binding"/>
    <property type="evidence" value="ECO:0007669"/>
    <property type="project" value="TreeGrafter"/>
</dbReference>
<dbReference type="PROSITE" id="PS50302">
    <property type="entry name" value="PUM"/>
    <property type="match status" value="6"/>
</dbReference>
<accession>A0A1Q9D6E7</accession>
<dbReference type="OrthoDB" id="668540at2759"/>
<name>A0A1Q9D6E7_SYMMI</name>
<evidence type="ECO:0000256" key="4">
    <source>
        <dbReference type="SAM" id="MobiDB-lite"/>
    </source>
</evidence>
<feature type="region of interest" description="Disordered" evidence="4">
    <location>
        <begin position="412"/>
        <end position="453"/>
    </location>
</feature>
<organism evidence="6 7">
    <name type="scientific">Symbiodinium microadriaticum</name>
    <name type="common">Dinoflagellate</name>
    <name type="synonym">Zooxanthella microadriatica</name>
    <dbReference type="NCBI Taxonomy" id="2951"/>
    <lineage>
        <taxon>Eukaryota</taxon>
        <taxon>Sar</taxon>
        <taxon>Alveolata</taxon>
        <taxon>Dinophyceae</taxon>
        <taxon>Suessiales</taxon>
        <taxon>Symbiodiniaceae</taxon>
        <taxon>Symbiodinium</taxon>
    </lineage>
</organism>
<dbReference type="InterPro" id="IPR009091">
    <property type="entry name" value="RCC1/BLIP-II"/>
</dbReference>
<feature type="repeat" description="Pumilio" evidence="2">
    <location>
        <begin position="954"/>
        <end position="989"/>
    </location>
</feature>
<feature type="repeat" description="Pumilio" evidence="2">
    <location>
        <begin position="1026"/>
        <end position="1063"/>
    </location>
</feature>
<dbReference type="SUPFAM" id="SSF48371">
    <property type="entry name" value="ARM repeat"/>
    <property type="match status" value="1"/>
</dbReference>
<dbReference type="SUPFAM" id="SSF50985">
    <property type="entry name" value="RCC1/BLIP-II"/>
    <property type="match status" value="1"/>
</dbReference>
<proteinExistence type="predicted"/>
<feature type="coiled-coil region" evidence="3">
    <location>
        <begin position="1561"/>
        <end position="1588"/>
    </location>
</feature>
<feature type="compositionally biased region" description="Basic and acidic residues" evidence="4">
    <location>
        <begin position="716"/>
        <end position="737"/>
    </location>
</feature>
<evidence type="ECO:0000259" key="5">
    <source>
        <dbReference type="PROSITE" id="PS50303"/>
    </source>
</evidence>
<feature type="repeat" description="Pumilio" evidence="2">
    <location>
        <begin position="880"/>
        <end position="902"/>
    </location>
</feature>
<dbReference type="Gene3D" id="2.130.10.30">
    <property type="entry name" value="Regulator of chromosome condensation 1/beta-lactamase-inhibitor protein II"/>
    <property type="match status" value="2"/>
</dbReference>
<feature type="coiled-coil region" evidence="3">
    <location>
        <begin position="1445"/>
        <end position="1483"/>
    </location>
</feature>
<feature type="region of interest" description="Disordered" evidence="4">
    <location>
        <begin position="691"/>
        <end position="757"/>
    </location>
</feature>
<dbReference type="InterPro" id="IPR033133">
    <property type="entry name" value="PUM-HD"/>
</dbReference>
<protein>
    <submittedName>
        <fullName evidence="6">Pumilio domain-containing protein C6G9.14</fullName>
    </submittedName>
</protein>
<gene>
    <name evidence="6" type="primary">SPAC6G9.14</name>
    <name evidence="6" type="ORF">AK812_SmicGene27638</name>
</gene>
<dbReference type="InterPro" id="IPR011989">
    <property type="entry name" value="ARM-like"/>
</dbReference>
<evidence type="ECO:0000313" key="6">
    <source>
        <dbReference type="EMBL" id="OLP90748.1"/>
    </source>
</evidence>
<dbReference type="PANTHER" id="PTHR12537:SF13">
    <property type="entry name" value="PUMILIO HOMOLOGY DOMAIN FAMILY MEMBER 4"/>
    <property type="match status" value="1"/>
</dbReference>
<comment type="caution">
    <text evidence="6">The sequence shown here is derived from an EMBL/GenBank/DDBJ whole genome shotgun (WGS) entry which is preliminary data.</text>
</comment>
<feature type="repeat" description="Pumilio" evidence="2">
    <location>
        <begin position="990"/>
        <end position="1025"/>
    </location>
</feature>
<reference evidence="6 7" key="1">
    <citation type="submission" date="2016-02" db="EMBL/GenBank/DDBJ databases">
        <title>Genome analysis of coral dinoflagellate symbionts highlights evolutionary adaptations to a symbiotic lifestyle.</title>
        <authorList>
            <person name="Aranda M."/>
            <person name="Li Y."/>
            <person name="Liew Y.J."/>
            <person name="Baumgarten S."/>
            <person name="Simakov O."/>
            <person name="Wilson M."/>
            <person name="Piel J."/>
            <person name="Ashoor H."/>
            <person name="Bougouffa S."/>
            <person name="Bajic V.B."/>
            <person name="Ryu T."/>
            <person name="Ravasi T."/>
            <person name="Bayer T."/>
            <person name="Micklem G."/>
            <person name="Kim H."/>
            <person name="Bhak J."/>
            <person name="Lajeunesse T.C."/>
            <person name="Voolstra C.R."/>
        </authorList>
    </citation>
    <scope>NUCLEOTIDE SEQUENCE [LARGE SCALE GENOMIC DNA]</scope>
    <source>
        <strain evidence="6 7">CCMP2467</strain>
    </source>
</reference>
<feature type="repeat" description="Pumilio" evidence="2">
    <location>
        <begin position="807"/>
        <end position="842"/>
    </location>
</feature>
<dbReference type="Proteomes" id="UP000186817">
    <property type="component" value="Unassembled WGS sequence"/>
</dbReference>
<keyword evidence="7" id="KW-1185">Reference proteome</keyword>
<evidence type="ECO:0000256" key="2">
    <source>
        <dbReference type="PROSITE-ProRule" id="PRU00317"/>
    </source>
</evidence>
<dbReference type="EMBL" id="LSRX01000697">
    <property type="protein sequence ID" value="OLP90748.1"/>
    <property type="molecule type" value="Genomic_DNA"/>
</dbReference>
<keyword evidence="3" id="KW-0175">Coiled coil</keyword>
<dbReference type="PANTHER" id="PTHR12537">
    <property type="entry name" value="RNA BINDING PROTEIN PUMILIO-RELATED"/>
    <property type="match status" value="1"/>
</dbReference>
<feature type="region of interest" description="Disordered" evidence="4">
    <location>
        <begin position="1092"/>
        <end position="1111"/>
    </location>
</feature>
<feature type="domain" description="PUM-HD" evidence="5">
    <location>
        <begin position="750"/>
        <end position="1092"/>
    </location>
</feature>
<dbReference type="GO" id="GO:0010608">
    <property type="term" value="P:post-transcriptional regulation of gene expression"/>
    <property type="evidence" value="ECO:0007669"/>
    <property type="project" value="TreeGrafter"/>
</dbReference>
<dbReference type="GO" id="GO:0005737">
    <property type="term" value="C:cytoplasm"/>
    <property type="evidence" value="ECO:0007669"/>
    <property type="project" value="TreeGrafter"/>
</dbReference>
<keyword evidence="1" id="KW-0677">Repeat</keyword>
<evidence type="ECO:0000256" key="3">
    <source>
        <dbReference type="SAM" id="Coils"/>
    </source>
</evidence>
<sequence length="1627" mass="173819">MTARACAALRRDGTVVSWGCEDLGGDSDAVQEELQNVQKIFSTAGAFAAIRADGAVITWGDEDWGGDCTEVHEDLKNVVHICGSGAAFAALTAHGSVITWGSACHGGDSRSVSAQLQDVQSMCATSAAFAAITGSGDVVVWGDPLFGGDASKVAAELVGVRSLQATAGAFAAVKSDGSVVCWGLPELGGSATDLTSRIQHAKAIIPSGSAFAAITKEGEVICWGDPERGGDIAAVREQLVNVEEVAATENAFAAIKEDGSVVSWGQSDAGGDSRDVQERLLMVKQIVGSTGAFAALTAAGQLVTWGHESFGGDSSQVQAELGPQGARPPVDWQVPPQAVSGFARCLSAFRAHCSQRCETTCNKCCLVLAHEAVQCQYRFATAMAKLDSERIHEKDLSRPTPKGVGGTRMIMAGRSTPPQPGPGASKVSQATRPKSLSWDDPQAPTPVGTDLGTVVTPAPMEDSTPSPERELATARLTGEKEFLDSPNPATAHRSVQNTPEPTHYHYGSFGGGAGAPISTPSPCAMSALNNQHFLGMPRFPADGGLVMPGVDLCDALGPVLPPPLPTPGGTGPASDIGMGFGGAFRPGAEAAAEGDRSHAVEAKPMAPAELPTFWQLRTQDQQIVHQMAAAAAGYQAYQWGAVAAAAALGGLQSAGWRVPGCPGGCMDIQAHLHQSAQAKVGVPPVFTKDGGGAALAPGPVYPSGPSVQRSPVNNDKLPEEHAPATAEPHKGRGRGEVDAAPANGKGGKGRGPNGAARGRFDAAALPAEAAELLGQVGQLSRSQAGSKYLQRQLQKGPGAIMDVILAEVEDEIAGMMCDSYGNYLCSAAFQACSPRQRKRILEKLSPQVGAIACDKRGTHALQALIGLLQLEEEQQLLMNAIKSRVIELSMDPNGTHVVQRLLCCFLPSVTEWIYIAINDRMIEVAHHPYGLCVLKKCISQAKPASKHQDMLLKQLARHAMDLVQSPYGNYAIQHALEEWGGNCCQPILHKLEGRMMQLSIQKFSSNVVEKLFCSAPADFRDRFIAELVESEKMSVLVNSNYGHYVAKRALQMATPEQSRALLEAIKANLSILPNRRLRVKWEKVMSGQGDFDDDVPDTVKPAMPQPEKASVKRRREETWELQNSRLLLKEKFDVVYYRVGFRWGKQSDLDEIFVSSTVCQRSFSSNAERDVIGSVAGGVGASSVRDSRFSPRITEGPLVLPCRAFTDVCLEQVLAKSWGMLASVHQRFDVSAMLLESLAARKTLNAGLIFDGSQKGLAQRRATRGTGPMKRLFLVLGTVSGLSSKGRELPPDPAKVALPAVPAVRNAGKDGMPELPSLDDIMSPTSQTMFGISSEAKQLEAKMHKIEHENSLRLQRQKAVFDRKLKEQEAKNQGVAKENADLAKTIMQLKKNNEATFAKSKTLREAISLRKAEVKNMQEQLAAVQQYLVDTLSDADESKAPELAILDEEEKAEAAEAQAVAVKRKAASAIAIAEQRAKKDEAEEPNLSFLQVEEEPDDAAALDKEADLGEPENLLGVLADGVKNMKKQGEVTSSHLKSLFLSSLQDGVKRRKALKAQQKVLQQTLTSMKSYEARLGRAEDRLTVTKQTLDKHLHDAGLFLKKLSQLLLEKPEAGQKELAALQQHSSL</sequence>
<dbReference type="SMART" id="SM00025">
    <property type="entry name" value="Pumilio"/>
    <property type="match status" value="8"/>
</dbReference>
<dbReference type="InterPro" id="IPR016024">
    <property type="entry name" value="ARM-type_fold"/>
</dbReference>
<feature type="repeat" description="Pumilio" evidence="2">
    <location>
        <begin position="916"/>
        <end position="953"/>
    </location>
</feature>
<evidence type="ECO:0000256" key="1">
    <source>
        <dbReference type="ARBA" id="ARBA00022737"/>
    </source>
</evidence>